<organism evidence="2">
    <name type="scientific">Rhizophora mucronata</name>
    <name type="common">Asiatic mangrove</name>
    <dbReference type="NCBI Taxonomy" id="61149"/>
    <lineage>
        <taxon>Eukaryota</taxon>
        <taxon>Viridiplantae</taxon>
        <taxon>Streptophyta</taxon>
        <taxon>Embryophyta</taxon>
        <taxon>Tracheophyta</taxon>
        <taxon>Spermatophyta</taxon>
        <taxon>Magnoliopsida</taxon>
        <taxon>eudicotyledons</taxon>
        <taxon>Gunneridae</taxon>
        <taxon>Pentapetalae</taxon>
        <taxon>rosids</taxon>
        <taxon>fabids</taxon>
        <taxon>Malpighiales</taxon>
        <taxon>Rhizophoraceae</taxon>
        <taxon>Rhizophora</taxon>
    </lineage>
</organism>
<evidence type="ECO:0000256" key="1">
    <source>
        <dbReference type="SAM" id="SignalP"/>
    </source>
</evidence>
<name>A0A2P2P8A6_RHIMU</name>
<proteinExistence type="predicted"/>
<evidence type="ECO:0000313" key="2">
    <source>
        <dbReference type="EMBL" id="MBX50929.1"/>
    </source>
</evidence>
<dbReference type="AlphaFoldDB" id="A0A2P2P8A6"/>
<keyword evidence="1" id="KW-0732">Signal</keyword>
<feature type="signal peptide" evidence="1">
    <location>
        <begin position="1"/>
        <end position="21"/>
    </location>
</feature>
<reference evidence="2" key="1">
    <citation type="submission" date="2018-02" db="EMBL/GenBank/DDBJ databases">
        <title>Rhizophora mucronata_Transcriptome.</title>
        <authorList>
            <person name="Meera S.P."/>
            <person name="Sreeshan A."/>
            <person name="Augustine A."/>
        </authorList>
    </citation>
    <scope>NUCLEOTIDE SEQUENCE</scope>
    <source>
        <tissue evidence="2">Leaf</tissue>
    </source>
</reference>
<dbReference type="EMBL" id="GGEC01070445">
    <property type="protein sequence ID" value="MBX50929.1"/>
    <property type="molecule type" value="Transcribed_RNA"/>
</dbReference>
<accession>A0A2P2P8A6</accession>
<sequence length="52" mass="5771">MQHDLLSSVFVFLLLNFCAQANIAFNKVYVKMGSIFRCIASIVSLPSFTALT</sequence>
<feature type="chain" id="PRO_5015145950" evidence="1">
    <location>
        <begin position="22"/>
        <end position="52"/>
    </location>
</feature>
<protein>
    <submittedName>
        <fullName evidence="2">Uncharacterized protein</fullName>
    </submittedName>
</protein>